<dbReference type="InterPro" id="IPR011856">
    <property type="entry name" value="tRNA_endonuc-like_dom_sf"/>
</dbReference>
<evidence type="ECO:0000256" key="1">
    <source>
        <dbReference type="ARBA" id="ARBA00006738"/>
    </source>
</evidence>
<dbReference type="NCBIfam" id="NF009150">
    <property type="entry name" value="PRK12497.1-3"/>
    <property type="match status" value="1"/>
</dbReference>
<dbReference type="GO" id="GO:0004519">
    <property type="term" value="F:endonuclease activity"/>
    <property type="evidence" value="ECO:0007669"/>
    <property type="project" value="UniProtKB-KW"/>
</dbReference>
<dbReference type="PANTHER" id="PTHR34039">
    <property type="entry name" value="UPF0102 PROTEIN YRAN"/>
    <property type="match status" value="1"/>
</dbReference>
<protein>
    <recommendedName>
        <fullName evidence="2">UPF0102 protein SAMN05421546_0199</fullName>
    </recommendedName>
</protein>
<sequence>MAADPRHQAGAAAEYAAAQYLVSQGLTLLDANVRYRDGELDLVMRDGGTLVFVEVRYRANAEFGGAAASVTPTKQRRLIRAATRYLAAHPAYAALPCRFDVIGAEGDQIAPQLTWLHAAFDAGR</sequence>
<dbReference type="NCBIfam" id="TIGR00252">
    <property type="entry name" value="YraN family protein"/>
    <property type="match status" value="1"/>
</dbReference>
<evidence type="ECO:0000313" key="4">
    <source>
        <dbReference type="Proteomes" id="UP000241788"/>
    </source>
</evidence>
<dbReference type="Proteomes" id="UP000241788">
    <property type="component" value="Unassembled WGS sequence"/>
</dbReference>
<keyword evidence="3" id="KW-0255">Endonuclease</keyword>
<dbReference type="CDD" id="cd20736">
    <property type="entry name" value="PoNe_Nuclease"/>
    <property type="match status" value="1"/>
</dbReference>
<dbReference type="RefSeq" id="WP_076584615.1">
    <property type="nucleotide sequence ID" value="NZ_FTLW01000001.1"/>
</dbReference>
<evidence type="ECO:0000256" key="2">
    <source>
        <dbReference type="HAMAP-Rule" id="MF_00048"/>
    </source>
</evidence>
<organism evidence="3 4">
    <name type="scientific">Solilutibacter tolerans</name>
    <dbReference type="NCBI Taxonomy" id="1604334"/>
    <lineage>
        <taxon>Bacteria</taxon>
        <taxon>Pseudomonadati</taxon>
        <taxon>Pseudomonadota</taxon>
        <taxon>Gammaproteobacteria</taxon>
        <taxon>Lysobacterales</taxon>
        <taxon>Lysobacteraceae</taxon>
        <taxon>Solilutibacter</taxon>
    </lineage>
</organism>
<accession>A0A1N6NBX8</accession>
<dbReference type="HAMAP" id="MF_00048">
    <property type="entry name" value="UPF0102"/>
    <property type="match status" value="1"/>
</dbReference>
<dbReference type="EMBL" id="FTLW01000001">
    <property type="protein sequence ID" value="SIP89546.1"/>
    <property type="molecule type" value="Genomic_DNA"/>
</dbReference>
<dbReference type="GO" id="GO:0003676">
    <property type="term" value="F:nucleic acid binding"/>
    <property type="evidence" value="ECO:0007669"/>
    <property type="project" value="InterPro"/>
</dbReference>
<gene>
    <name evidence="3" type="ORF">SAMN05421546_0199</name>
</gene>
<dbReference type="Pfam" id="PF02021">
    <property type="entry name" value="UPF0102"/>
    <property type="match status" value="1"/>
</dbReference>
<name>A0A1N6NBX8_9GAMM</name>
<dbReference type="OrthoDB" id="9794876at2"/>
<dbReference type="InterPro" id="IPR003509">
    <property type="entry name" value="UPF0102_YraN-like"/>
</dbReference>
<comment type="similarity">
    <text evidence="1 2">Belongs to the UPF0102 family.</text>
</comment>
<dbReference type="Gene3D" id="3.40.1350.10">
    <property type="match status" value="1"/>
</dbReference>
<evidence type="ECO:0000313" key="3">
    <source>
        <dbReference type="EMBL" id="SIP89546.1"/>
    </source>
</evidence>
<dbReference type="AlphaFoldDB" id="A0A1N6NBX8"/>
<dbReference type="STRING" id="1604334.SAMN05421546_0199"/>
<dbReference type="PANTHER" id="PTHR34039:SF1">
    <property type="entry name" value="UPF0102 PROTEIN YRAN"/>
    <property type="match status" value="1"/>
</dbReference>
<dbReference type="SUPFAM" id="SSF52980">
    <property type="entry name" value="Restriction endonuclease-like"/>
    <property type="match status" value="1"/>
</dbReference>
<reference evidence="4" key="1">
    <citation type="submission" date="2017-01" db="EMBL/GenBank/DDBJ databases">
        <authorList>
            <person name="Varghese N."/>
            <person name="Submissions S."/>
        </authorList>
    </citation>
    <scope>NUCLEOTIDE SEQUENCE [LARGE SCALE GENOMIC DNA]</scope>
    <source>
        <strain evidence="4">UM1</strain>
    </source>
</reference>
<keyword evidence="3" id="KW-0378">Hydrolase</keyword>
<proteinExistence type="inferred from homology"/>
<keyword evidence="4" id="KW-1185">Reference proteome</keyword>
<keyword evidence="3" id="KW-0540">Nuclease</keyword>
<dbReference type="InterPro" id="IPR011335">
    <property type="entry name" value="Restrct_endonuc-II-like"/>
</dbReference>